<accession>A0ABQ9JL04</accession>
<proteinExistence type="predicted"/>
<evidence type="ECO:0000313" key="5">
    <source>
        <dbReference type="Proteomes" id="UP001162164"/>
    </source>
</evidence>
<evidence type="ECO:0000256" key="2">
    <source>
        <dbReference type="ARBA" id="ARBA00022723"/>
    </source>
</evidence>
<dbReference type="EMBL" id="JAPWTJ010000416">
    <property type="protein sequence ID" value="KAJ8978629.1"/>
    <property type="molecule type" value="Genomic_DNA"/>
</dbReference>
<evidence type="ECO:0000256" key="1">
    <source>
        <dbReference type="ARBA" id="ARBA00001968"/>
    </source>
</evidence>
<reference evidence="4" key="1">
    <citation type="journal article" date="2023" name="Insect Mol. Biol.">
        <title>Genome sequencing provides insights into the evolution of gene families encoding plant cell wall-degrading enzymes in longhorned beetles.</title>
        <authorList>
            <person name="Shin N.R."/>
            <person name="Okamura Y."/>
            <person name="Kirsch R."/>
            <person name="Pauchet Y."/>
        </authorList>
    </citation>
    <scope>NUCLEOTIDE SEQUENCE</scope>
    <source>
        <strain evidence="4">MMC_N1</strain>
    </source>
</reference>
<evidence type="ECO:0000259" key="3">
    <source>
        <dbReference type="Pfam" id="PF13359"/>
    </source>
</evidence>
<dbReference type="InterPro" id="IPR027806">
    <property type="entry name" value="HARBI1_dom"/>
</dbReference>
<sequence>MEPQIAISAPSVNNELFPPLLFYNRKGFYSLNVQIICGSKLKIMAINARFSGSVHDAATLSDKSKATLMVK</sequence>
<dbReference type="Proteomes" id="UP001162164">
    <property type="component" value="Unassembled WGS sequence"/>
</dbReference>
<name>A0ABQ9JL04_9CUCU</name>
<protein>
    <recommendedName>
        <fullName evidence="3">DDE Tnp4 domain-containing protein</fullName>
    </recommendedName>
</protein>
<dbReference type="Pfam" id="PF13359">
    <property type="entry name" value="DDE_Tnp_4"/>
    <property type="match status" value="1"/>
</dbReference>
<comment type="cofactor">
    <cofactor evidence="1">
        <name>a divalent metal cation</name>
        <dbReference type="ChEBI" id="CHEBI:60240"/>
    </cofactor>
</comment>
<feature type="domain" description="DDE Tnp4" evidence="3">
    <location>
        <begin position="20"/>
        <end position="61"/>
    </location>
</feature>
<comment type="caution">
    <text evidence="4">The sequence shown here is derived from an EMBL/GenBank/DDBJ whole genome shotgun (WGS) entry which is preliminary data.</text>
</comment>
<keyword evidence="5" id="KW-1185">Reference proteome</keyword>
<organism evidence="4 5">
    <name type="scientific">Molorchus minor</name>
    <dbReference type="NCBI Taxonomy" id="1323400"/>
    <lineage>
        <taxon>Eukaryota</taxon>
        <taxon>Metazoa</taxon>
        <taxon>Ecdysozoa</taxon>
        <taxon>Arthropoda</taxon>
        <taxon>Hexapoda</taxon>
        <taxon>Insecta</taxon>
        <taxon>Pterygota</taxon>
        <taxon>Neoptera</taxon>
        <taxon>Endopterygota</taxon>
        <taxon>Coleoptera</taxon>
        <taxon>Polyphaga</taxon>
        <taxon>Cucujiformia</taxon>
        <taxon>Chrysomeloidea</taxon>
        <taxon>Cerambycidae</taxon>
        <taxon>Lamiinae</taxon>
        <taxon>Monochamini</taxon>
        <taxon>Molorchus</taxon>
    </lineage>
</organism>
<gene>
    <name evidence="4" type="ORF">NQ317_011261</name>
</gene>
<evidence type="ECO:0000313" key="4">
    <source>
        <dbReference type="EMBL" id="KAJ8978629.1"/>
    </source>
</evidence>
<keyword evidence="2" id="KW-0479">Metal-binding</keyword>